<evidence type="ECO:0000313" key="3">
    <source>
        <dbReference type="Proteomes" id="UP000823750"/>
    </source>
</evidence>
<evidence type="ECO:0000313" key="2">
    <source>
        <dbReference type="EMBL" id="MBO8485238.1"/>
    </source>
</evidence>
<keyword evidence="1" id="KW-0812">Transmembrane</keyword>
<name>A0A9D9NRF0_9BACT</name>
<reference evidence="2" key="1">
    <citation type="submission" date="2020-10" db="EMBL/GenBank/DDBJ databases">
        <authorList>
            <person name="Gilroy R."/>
        </authorList>
    </citation>
    <scope>NUCLEOTIDE SEQUENCE</scope>
    <source>
        <strain evidence="2">B2-16538</strain>
    </source>
</reference>
<dbReference type="Proteomes" id="UP000823750">
    <property type="component" value="Unassembled WGS sequence"/>
</dbReference>
<dbReference type="Pfam" id="PF20482">
    <property type="entry name" value="DUF6722"/>
    <property type="match status" value="1"/>
</dbReference>
<accession>A0A9D9NRF0</accession>
<dbReference type="AlphaFoldDB" id="A0A9D9NRF0"/>
<feature type="transmembrane region" description="Helical" evidence="1">
    <location>
        <begin position="20"/>
        <end position="38"/>
    </location>
</feature>
<keyword evidence="1" id="KW-0472">Membrane</keyword>
<sequence>MTEERKKALFAEIGKYCTDISKLVFGGIILAGLMDWGIDRLALLLSGIAAVTLLAVAGICFSVLSDNKKR</sequence>
<comment type="caution">
    <text evidence="2">The sequence shown here is derived from an EMBL/GenBank/DDBJ whole genome shotgun (WGS) entry which is preliminary data.</text>
</comment>
<feature type="transmembrane region" description="Helical" evidence="1">
    <location>
        <begin position="44"/>
        <end position="64"/>
    </location>
</feature>
<gene>
    <name evidence="2" type="ORF">IAB78_02300</name>
</gene>
<keyword evidence="1" id="KW-1133">Transmembrane helix</keyword>
<dbReference type="InterPro" id="IPR046568">
    <property type="entry name" value="DUF6722"/>
</dbReference>
<dbReference type="EMBL" id="JADILX010000041">
    <property type="protein sequence ID" value="MBO8485238.1"/>
    <property type="molecule type" value="Genomic_DNA"/>
</dbReference>
<protein>
    <submittedName>
        <fullName evidence="2">ABC transporter permease</fullName>
    </submittedName>
</protein>
<reference evidence="2" key="2">
    <citation type="journal article" date="2021" name="PeerJ">
        <title>Extensive microbial diversity within the chicken gut microbiome revealed by metagenomics and culture.</title>
        <authorList>
            <person name="Gilroy R."/>
            <person name="Ravi A."/>
            <person name="Getino M."/>
            <person name="Pursley I."/>
            <person name="Horton D.L."/>
            <person name="Alikhan N.F."/>
            <person name="Baker D."/>
            <person name="Gharbi K."/>
            <person name="Hall N."/>
            <person name="Watson M."/>
            <person name="Adriaenssens E.M."/>
            <person name="Foster-Nyarko E."/>
            <person name="Jarju S."/>
            <person name="Secka A."/>
            <person name="Antonio M."/>
            <person name="Oren A."/>
            <person name="Chaudhuri R.R."/>
            <person name="La Ragione R."/>
            <person name="Hildebrand F."/>
            <person name="Pallen M.J."/>
        </authorList>
    </citation>
    <scope>NUCLEOTIDE SEQUENCE</scope>
    <source>
        <strain evidence="2">B2-16538</strain>
    </source>
</reference>
<evidence type="ECO:0000256" key="1">
    <source>
        <dbReference type="SAM" id="Phobius"/>
    </source>
</evidence>
<proteinExistence type="predicted"/>
<organism evidence="2 3">
    <name type="scientific">Candidatus Cryptobacteroides excrementavium</name>
    <dbReference type="NCBI Taxonomy" id="2840759"/>
    <lineage>
        <taxon>Bacteria</taxon>
        <taxon>Pseudomonadati</taxon>
        <taxon>Bacteroidota</taxon>
        <taxon>Bacteroidia</taxon>
        <taxon>Bacteroidales</taxon>
        <taxon>Candidatus Cryptobacteroides</taxon>
    </lineage>
</organism>